<dbReference type="Proteomes" id="UP000823775">
    <property type="component" value="Unassembled WGS sequence"/>
</dbReference>
<proteinExistence type="predicted"/>
<feature type="domain" description="GH18" evidence="4">
    <location>
        <begin position="29"/>
        <end position="373"/>
    </location>
</feature>
<dbReference type="CDD" id="cd02879">
    <property type="entry name" value="GH18_plant_chitinase_class_V"/>
    <property type="match status" value="1"/>
</dbReference>
<dbReference type="EMBL" id="JACEIK010002445">
    <property type="protein sequence ID" value="MCD9561212.1"/>
    <property type="molecule type" value="Genomic_DNA"/>
</dbReference>
<dbReference type="PANTHER" id="PTHR11177">
    <property type="entry name" value="CHITINASE"/>
    <property type="match status" value="1"/>
</dbReference>
<evidence type="ECO:0000259" key="4">
    <source>
        <dbReference type="PROSITE" id="PS51910"/>
    </source>
</evidence>
<feature type="transmembrane region" description="Helical" evidence="1">
    <location>
        <begin position="394"/>
        <end position="416"/>
    </location>
</feature>
<dbReference type="Gene3D" id="3.20.20.80">
    <property type="entry name" value="Glycosidases"/>
    <property type="match status" value="1"/>
</dbReference>
<dbReference type="Gene3D" id="3.10.50.10">
    <property type="match status" value="1"/>
</dbReference>
<evidence type="ECO:0000313" key="5">
    <source>
        <dbReference type="EMBL" id="MCD9561212.1"/>
    </source>
</evidence>
<dbReference type="Pfam" id="PF00704">
    <property type="entry name" value="Glyco_hydro_18"/>
    <property type="match status" value="1"/>
</dbReference>
<comment type="caution">
    <text evidence="5">The sequence shown here is derived from an EMBL/GenBank/DDBJ whole genome shotgun (WGS) entry which is preliminary data.</text>
</comment>
<feature type="signal peptide" evidence="2">
    <location>
        <begin position="1"/>
        <end position="23"/>
    </location>
</feature>
<name>A0ABS8USN6_DATST</name>
<organism evidence="5 6">
    <name type="scientific">Datura stramonium</name>
    <name type="common">Jimsonweed</name>
    <name type="synonym">Common thornapple</name>
    <dbReference type="NCBI Taxonomy" id="4076"/>
    <lineage>
        <taxon>Eukaryota</taxon>
        <taxon>Viridiplantae</taxon>
        <taxon>Streptophyta</taxon>
        <taxon>Embryophyta</taxon>
        <taxon>Tracheophyta</taxon>
        <taxon>Spermatophyta</taxon>
        <taxon>Magnoliopsida</taxon>
        <taxon>eudicotyledons</taxon>
        <taxon>Gunneridae</taxon>
        <taxon>Pentapetalae</taxon>
        <taxon>asterids</taxon>
        <taxon>lamiids</taxon>
        <taxon>Solanales</taxon>
        <taxon>Solanaceae</taxon>
        <taxon>Solanoideae</taxon>
        <taxon>Datureae</taxon>
        <taxon>Datura</taxon>
    </lineage>
</organism>
<protein>
    <submittedName>
        <fullName evidence="5">Uncharacterized protein</fullName>
    </submittedName>
</protein>
<reference evidence="5 6" key="1">
    <citation type="journal article" date="2021" name="BMC Genomics">
        <title>Datura genome reveals duplications of psychoactive alkaloid biosynthetic genes and high mutation rate following tissue culture.</title>
        <authorList>
            <person name="Rajewski A."/>
            <person name="Carter-House D."/>
            <person name="Stajich J."/>
            <person name="Litt A."/>
        </authorList>
    </citation>
    <scope>NUCLEOTIDE SEQUENCE [LARGE SCALE GENOMIC DNA]</scope>
    <source>
        <strain evidence="5">AR-01</strain>
    </source>
</reference>
<dbReference type="InterPro" id="IPR017853">
    <property type="entry name" value="GH"/>
</dbReference>
<sequence length="510" mass="56772">MGAMKHIVLLILFLQHFMYFCDCQNNVNVVKAGYWLNDRGLTLNNIDSTLFTHLFCAFADLSPQTNQLIVSPENQDSFRRFTSTVQRKNPSIKTLLSIGGGGANKTAYGVMATTPNSRKSFIDSSIRLARELGFHGLDLGWQYPQSTTEMTNLGTLLKEWRAAINEATNSSNRAALLLTATVSASPQINNNFSYPIQSVTENLDWINLMAYEFYGPNWSPSLTNSHSQLFDPTNQGMSGNDGVNQWIQSGVTARKLVLGIPFYGFVWRLVDPNIHGLRAPAAGKSGVGGSDDGSMTYSQIKDFIVQNRATMVYNATIVGDYCYSGNAWISYDDTQSVGDKISYIKRRGLLGYFAWHIAADTIGDSLLSHFASREADQVTQGGGVLNKKKKLNGVVIILIPIIGAILILIFLVFIIWRFRRRQLLKFQVKVRNKMGSKSKARKDEESNNLQVFSFNEMKVATNSFSFENKLGQGGYGPVYKGKLKNGQEIAVKRLSETSSQGLEEFENELE</sequence>
<feature type="chain" id="PRO_5045408278" evidence="2">
    <location>
        <begin position="24"/>
        <end position="510"/>
    </location>
</feature>
<dbReference type="PROSITE" id="PS50011">
    <property type="entry name" value="PROTEIN_KINASE_DOM"/>
    <property type="match status" value="1"/>
</dbReference>
<dbReference type="SMART" id="SM00636">
    <property type="entry name" value="Glyco_18"/>
    <property type="match status" value="1"/>
</dbReference>
<dbReference type="SUPFAM" id="SSF56112">
    <property type="entry name" value="Protein kinase-like (PK-like)"/>
    <property type="match status" value="1"/>
</dbReference>
<evidence type="ECO:0000259" key="3">
    <source>
        <dbReference type="PROSITE" id="PS50011"/>
    </source>
</evidence>
<evidence type="ECO:0000256" key="2">
    <source>
        <dbReference type="SAM" id="SignalP"/>
    </source>
</evidence>
<dbReference type="InterPro" id="IPR050314">
    <property type="entry name" value="Glycosyl_Hydrlase_18"/>
</dbReference>
<gene>
    <name evidence="5" type="ORF">HAX54_020213</name>
</gene>
<accession>A0ABS8USN6</accession>
<keyword evidence="1" id="KW-1133">Transmembrane helix</keyword>
<keyword evidence="6" id="KW-1185">Reference proteome</keyword>
<dbReference type="SUPFAM" id="SSF54556">
    <property type="entry name" value="Chitinase insertion domain"/>
    <property type="match status" value="1"/>
</dbReference>
<dbReference type="InterPro" id="IPR011009">
    <property type="entry name" value="Kinase-like_dom_sf"/>
</dbReference>
<keyword evidence="1" id="KW-0812">Transmembrane</keyword>
<dbReference type="InterPro" id="IPR011583">
    <property type="entry name" value="Chitinase_II/V-like_cat"/>
</dbReference>
<keyword evidence="1" id="KW-0472">Membrane</keyword>
<dbReference type="PANTHER" id="PTHR11177:SF383">
    <property type="entry name" value="GLYCOSYL HYDROLASE FAMILY PROTEIN WITH CHITINASE INSERTION DOMAIN-CONTAINING PROTEIN"/>
    <property type="match status" value="1"/>
</dbReference>
<dbReference type="SUPFAM" id="SSF51445">
    <property type="entry name" value="(Trans)glycosidases"/>
    <property type="match status" value="1"/>
</dbReference>
<dbReference type="InterPro" id="IPR001223">
    <property type="entry name" value="Glyco_hydro18_cat"/>
</dbReference>
<feature type="domain" description="Protein kinase" evidence="3">
    <location>
        <begin position="464"/>
        <end position="510"/>
    </location>
</feature>
<dbReference type="PROSITE" id="PS51910">
    <property type="entry name" value="GH18_2"/>
    <property type="match status" value="1"/>
</dbReference>
<dbReference type="InterPro" id="IPR029070">
    <property type="entry name" value="Chitinase_insertion_sf"/>
</dbReference>
<keyword evidence="2" id="KW-0732">Signal</keyword>
<dbReference type="Gene3D" id="3.30.200.20">
    <property type="entry name" value="Phosphorylase Kinase, domain 1"/>
    <property type="match status" value="1"/>
</dbReference>
<dbReference type="InterPro" id="IPR000719">
    <property type="entry name" value="Prot_kinase_dom"/>
</dbReference>
<evidence type="ECO:0000313" key="6">
    <source>
        <dbReference type="Proteomes" id="UP000823775"/>
    </source>
</evidence>
<evidence type="ECO:0000256" key="1">
    <source>
        <dbReference type="SAM" id="Phobius"/>
    </source>
</evidence>